<accession>C4KG87</accession>
<keyword evidence="2" id="KW-0812">Transmembrane</keyword>
<dbReference type="HOGENOM" id="CLU_053640_0_0_2"/>
<dbReference type="AlphaFoldDB" id="C4KG87"/>
<dbReference type="PANTHER" id="PTHR46401:SF2">
    <property type="entry name" value="GLYCOSYLTRANSFERASE WBBK-RELATED"/>
    <property type="match status" value="1"/>
</dbReference>
<dbReference type="PANTHER" id="PTHR46401">
    <property type="entry name" value="GLYCOSYLTRANSFERASE WBBK-RELATED"/>
    <property type="match status" value="1"/>
</dbReference>
<proteinExistence type="predicted"/>
<dbReference type="CAZy" id="GT4">
    <property type="family name" value="Glycosyltransferase Family 4"/>
</dbReference>
<dbReference type="GeneID" id="7940813"/>
<reference evidence="4 5" key="1">
    <citation type="journal article" date="2009" name="Proc. Natl. Acad. Sci. U.S.A.">
        <title>Biogeography of the Sulfolobus islandicus pan-genome.</title>
        <authorList>
            <person name="Reno M.L."/>
            <person name="Held N.L."/>
            <person name="Fields C.J."/>
            <person name="Burke P.V."/>
            <person name="Whitaker R.J."/>
        </authorList>
    </citation>
    <scope>NUCLEOTIDE SEQUENCE [LARGE SCALE GENOMIC DNA]</scope>
    <source>
        <strain evidence="5">M.16.4 / Kamchatka #3</strain>
    </source>
</reference>
<keyword evidence="2" id="KW-0472">Membrane</keyword>
<organism evidence="4 5">
    <name type="scientific">Saccharolobus islandicus (strain M.16.4 / Kamchatka #3)</name>
    <name type="common">Sulfolobus islandicus</name>
    <dbReference type="NCBI Taxonomy" id="426118"/>
    <lineage>
        <taxon>Archaea</taxon>
        <taxon>Thermoproteota</taxon>
        <taxon>Thermoprotei</taxon>
        <taxon>Sulfolobales</taxon>
        <taxon>Sulfolobaceae</taxon>
        <taxon>Saccharolobus</taxon>
    </lineage>
</organism>
<evidence type="ECO:0000313" key="4">
    <source>
        <dbReference type="EMBL" id="ACR41601.1"/>
    </source>
</evidence>
<feature type="domain" description="Glycosyl transferase family 1" evidence="3">
    <location>
        <begin position="218"/>
        <end position="371"/>
    </location>
</feature>
<protein>
    <submittedName>
        <fullName evidence="4">Glycosyl transferase group 1</fullName>
    </submittedName>
</protein>
<dbReference type="RefSeq" id="WP_012735844.1">
    <property type="nucleotide sequence ID" value="NC_012726.1"/>
</dbReference>
<dbReference type="InterPro" id="IPR001296">
    <property type="entry name" value="Glyco_trans_1"/>
</dbReference>
<feature type="transmembrane region" description="Helical" evidence="2">
    <location>
        <begin position="226"/>
        <end position="247"/>
    </location>
</feature>
<dbReference type="Proteomes" id="UP000001479">
    <property type="component" value="Chromosome"/>
</dbReference>
<evidence type="ECO:0000313" key="5">
    <source>
        <dbReference type="Proteomes" id="UP000001479"/>
    </source>
</evidence>
<dbReference type="KEGG" id="sid:M164_0994"/>
<gene>
    <name evidence="4" type="ordered locus">M164_0994</name>
</gene>
<dbReference type="Gene3D" id="3.40.50.2000">
    <property type="entry name" value="Glycogen Phosphorylase B"/>
    <property type="match status" value="2"/>
</dbReference>
<evidence type="ECO:0000256" key="1">
    <source>
        <dbReference type="ARBA" id="ARBA00022679"/>
    </source>
</evidence>
<name>C4KG87_SACI6</name>
<sequence>MKVTVVTSSLRSNYSGGSVHVNNVVRRLTKYFKVEFIPSINFFISNQSVAEEIERIKALGIEVPEFVYSLSTFSNLKPSFLPYSPSVYREYIKNINIEADIIYDPDYTTPESIFISNKSRTPLGLTLHVPLYSFTQSIVYTYYTLRPFFVYSLDYFIKRSGGLYLLTRSKLKYMRQSKYLKFVAGVSNGTLDSVKLNVKKYLIYPGNGVDKELLGYRTKKKEDYVIFWNTLIPPKGILNFLYVLYLLKKRGLQVKAKVSGKFLYDKFRELFFRFAREKELDVEYLGFLSKEELYSTVAKAKLLIYPSLADGFSITVLESLALGTPVIAYSIPTVYSVYKSVPAVKFVKEGDIKGMAMEVEEELRKGKLQEAVYNDEVISFIEFHNWDNVTESIAKILKEEIELGGGEGH</sequence>
<dbReference type="GO" id="GO:0016757">
    <property type="term" value="F:glycosyltransferase activity"/>
    <property type="evidence" value="ECO:0007669"/>
    <property type="project" value="InterPro"/>
</dbReference>
<evidence type="ECO:0000256" key="2">
    <source>
        <dbReference type="SAM" id="Phobius"/>
    </source>
</evidence>
<keyword evidence="2" id="KW-1133">Transmembrane helix</keyword>
<dbReference type="EMBL" id="CP001402">
    <property type="protein sequence ID" value="ACR41601.1"/>
    <property type="molecule type" value="Genomic_DNA"/>
</dbReference>
<keyword evidence="1 4" id="KW-0808">Transferase</keyword>
<dbReference type="SUPFAM" id="SSF53756">
    <property type="entry name" value="UDP-Glycosyltransferase/glycogen phosphorylase"/>
    <property type="match status" value="1"/>
</dbReference>
<dbReference type="Pfam" id="PF00534">
    <property type="entry name" value="Glycos_transf_1"/>
    <property type="match status" value="1"/>
</dbReference>
<evidence type="ECO:0000259" key="3">
    <source>
        <dbReference type="Pfam" id="PF00534"/>
    </source>
</evidence>